<dbReference type="PATRIC" id="fig|1129367.4.peg.2389"/>
<feature type="binding site" evidence="6">
    <location>
        <position position="315"/>
    </location>
    <ligand>
        <name>Ca(2+)</name>
        <dbReference type="ChEBI" id="CHEBI:29108"/>
    </ligand>
</feature>
<dbReference type="Gene3D" id="3.60.20.10">
    <property type="entry name" value="Glutamine Phosphoribosylpyrophosphate, subunit 1, domain 1"/>
    <property type="match status" value="1"/>
</dbReference>
<keyword evidence="6" id="KW-0106">Calcium</keyword>
<sequence length="819" mass="93476">MVSRTIVWMILPLFLLLFIAYQVLLQSLPDVKGDKEVKGIQAPVMINRDQHSIPHIQASNDLDAVFGLGYTHAQDRLWQMEMNRRIGSGRLSEIIGIESLRSDMFIRTLGLRRNAEKMWQQLSPENKKILEAYVAGVNQGISHLDLLPAEYYLYQFEPEPWQPVDSLVWMQLMTWQLSNNYRYEIQRALVVKALGAEKANEFLPEVPMEQLQLAAQHVNNTDFDQMLGEYHNPDYIPKKHVGSNNWVISGKHTKTGKPLLANDPHLVNSIPSIWYLARLEGKDLHTVGATFPGLPFVVIGRNQHLAWGVTNMMADTQDIYLEKINPLNRNQYLVDGDWYDMEVFREKIKVRADLLRRPEPDRELTIRRTRNGPVLSDINPQLENFAYSLRWAGDDQDGGTFDSYVKLGYAKNWTEFNQALESFVAPVHNFVYADMEGNIGYVAPGKFPIRATGNGDVPALGWDSSTQWQGWLDFTQVPRVYNPESGILVTANNNVTDEKYFGQYYPEQKYPHHLGYDFSPGYRADRITELLKSNIEQRSGSIDHSIMSEIQGDVLNPMFDKVKHRMLAIEATTEQEADALKVLADWDGMMTGDSVASSIFVSWISHFQRLLVRDDIEKADLSGASSFALSRIEFQINYPFIERVLTEQASSWCDFQKTDVVESCQTVLQVSLQHAINELDKELGSNVANWQWNELHKNQFPHFPLSEAELAPHAPQSDESFFSRLFHREANSSGGGETVNVAPISLDDETKYKQFFGATYRQVIDLGNENENYFILNTGQSGNVVSKHYDDMISKHGGMQLLPMYSTKSHQLTLHPTNK</sequence>
<evidence type="ECO:0000256" key="5">
    <source>
        <dbReference type="PIRSR" id="PIRSR001227-1"/>
    </source>
</evidence>
<dbReference type="InterPro" id="IPR002692">
    <property type="entry name" value="S45"/>
</dbReference>
<comment type="similarity">
    <text evidence="1">Belongs to the peptidase S45 family.</text>
</comment>
<dbReference type="AlphaFoldDB" id="A0A0F6AC45"/>
<comment type="cofactor">
    <cofactor evidence="6">
        <name>Ca(2+)</name>
        <dbReference type="ChEBI" id="CHEBI:29108"/>
    </cofactor>
    <text evidence="6">Binds 1 Ca(2+) ion per dimer.</text>
</comment>
<dbReference type="InterPro" id="IPR023343">
    <property type="entry name" value="Penicillin_amidase_dom1"/>
</dbReference>
<dbReference type="GO" id="GO:0017000">
    <property type="term" value="P:antibiotic biosynthetic process"/>
    <property type="evidence" value="ECO:0007669"/>
    <property type="project" value="InterPro"/>
</dbReference>
<dbReference type="InterPro" id="IPR014395">
    <property type="entry name" value="Pen/GL7ACA/AHL_acylase"/>
</dbReference>
<evidence type="ECO:0000313" key="7">
    <source>
        <dbReference type="EMBL" id="KKE83733.1"/>
    </source>
</evidence>
<dbReference type="PANTHER" id="PTHR34218">
    <property type="entry name" value="PEPTIDASE S45 PENICILLIN AMIDASE"/>
    <property type="match status" value="1"/>
</dbReference>
<keyword evidence="6" id="KW-0479">Metal-binding</keyword>
<protein>
    <recommendedName>
        <fullName evidence="9">Penicillin amidase</fullName>
    </recommendedName>
</protein>
<evidence type="ECO:0008006" key="9">
    <source>
        <dbReference type="Google" id="ProtNLM"/>
    </source>
</evidence>
<evidence type="ECO:0000256" key="3">
    <source>
        <dbReference type="ARBA" id="ARBA00023145"/>
    </source>
</evidence>
<dbReference type="Gene3D" id="1.10.1400.10">
    <property type="match status" value="1"/>
</dbReference>
<evidence type="ECO:0000256" key="1">
    <source>
        <dbReference type="ARBA" id="ARBA00006586"/>
    </source>
</evidence>
<dbReference type="Pfam" id="PF01804">
    <property type="entry name" value="Penicil_amidase"/>
    <property type="match status" value="1"/>
</dbReference>
<reference evidence="7 8" key="1">
    <citation type="journal article" date="2015" name="BMC Genomics">
        <title>Genome mining reveals unlocked bioactive potential of marine Gram-negative bacteria.</title>
        <authorList>
            <person name="Machado H."/>
            <person name="Sonnenschein E.C."/>
            <person name="Melchiorsen J."/>
            <person name="Gram L."/>
        </authorList>
    </citation>
    <scope>NUCLEOTIDE SEQUENCE [LARGE SCALE GENOMIC DNA]</scope>
    <source>
        <strain evidence="7 8">S4054</strain>
    </source>
</reference>
<dbReference type="Proteomes" id="UP000033434">
    <property type="component" value="Unassembled WGS sequence"/>
</dbReference>
<evidence type="ECO:0000256" key="6">
    <source>
        <dbReference type="PIRSR" id="PIRSR001227-2"/>
    </source>
</evidence>
<keyword evidence="3" id="KW-0865">Zymogen</keyword>
<dbReference type="GO" id="GO:0016811">
    <property type="term" value="F:hydrolase activity, acting on carbon-nitrogen (but not peptide) bonds, in linear amides"/>
    <property type="evidence" value="ECO:0007669"/>
    <property type="project" value="InterPro"/>
</dbReference>
<dbReference type="InterPro" id="IPR043146">
    <property type="entry name" value="Penicillin_amidase_N_B-knob"/>
</dbReference>
<dbReference type="SUPFAM" id="SSF56235">
    <property type="entry name" value="N-terminal nucleophile aminohydrolases (Ntn hydrolases)"/>
    <property type="match status" value="1"/>
</dbReference>
<dbReference type="InterPro" id="IPR043147">
    <property type="entry name" value="Penicillin_amidase_A-knob"/>
</dbReference>
<accession>A0A0F6AC45</accession>
<name>A0A0F6AC45_9GAMM</name>
<dbReference type="EMBL" id="AUXW01000142">
    <property type="protein sequence ID" value="KKE83733.1"/>
    <property type="molecule type" value="Genomic_DNA"/>
</dbReference>
<feature type="binding site" evidence="6">
    <location>
        <position position="184"/>
    </location>
    <ligand>
        <name>Ca(2+)</name>
        <dbReference type="ChEBI" id="CHEBI:29108"/>
    </ligand>
</feature>
<dbReference type="GO" id="GO:0046872">
    <property type="term" value="F:metal ion binding"/>
    <property type="evidence" value="ECO:0007669"/>
    <property type="project" value="UniProtKB-KW"/>
</dbReference>
<dbReference type="MEROPS" id="S45.003"/>
<dbReference type="InterPro" id="IPR029055">
    <property type="entry name" value="Ntn_hydrolases_N"/>
</dbReference>
<proteinExistence type="inferred from homology"/>
<feature type="active site" description="Nucleophile" evidence="5">
    <location>
        <position position="243"/>
    </location>
</feature>
<keyword evidence="2" id="KW-0378">Hydrolase</keyword>
<evidence type="ECO:0000256" key="4">
    <source>
        <dbReference type="ARBA" id="ARBA00038735"/>
    </source>
</evidence>
<dbReference type="Gene3D" id="2.30.120.10">
    <property type="match status" value="1"/>
</dbReference>
<comment type="caution">
    <text evidence="7">The sequence shown here is derived from an EMBL/GenBank/DDBJ whole genome shotgun (WGS) entry which is preliminary data.</text>
</comment>
<evidence type="ECO:0000256" key="2">
    <source>
        <dbReference type="ARBA" id="ARBA00022801"/>
    </source>
</evidence>
<dbReference type="Gene3D" id="1.10.439.10">
    <property type="entry name" value="Penicillin Amidohydrolase, domain 1"/>
    <property type="match status" value="1"/>
</dbReference>
<gene>
    <name evidence="7" type="ORF">N479_12970</name>
</gene>
<evidence type="ECO:0000313" key="8">
    <source>
        <dbReference type="Proteomes" id="UP000033434"/>
    </source>
</evidence>
<dbReference type="PIRSF" id="PIRSF001227">
    <property type="entry name" value="Pen_acylase"/>
    <property type="match status" value="1"/>
</dbReference>
<comment type="subunit">
    <text evidence="4">Heterodimer of an alpha subunit and a beta subunit processed from the same precursor.</text>
</comment>
<feature type="binding site" evidence="6">
    <location>
        <position position="318"/>
    </location>
    <ligand>
        <name>Ca(2+)</name>
        <dbReference type="ChEBI" id="CHEBI:29108"/>
    </ligand>
</feature>
<organism evidence="7 8">
    <name type="scientific">Pseudoalteromonas luteoviolacea S4054</name>
    <dbReference type="NCBI Taxonomy" id="1129367"/>
    <lineage>
        <taxon>Bacteria</taxon>
        <taxon>Pseudomonadati</taxon>
        <taxon>Pseudomonadota</taxon>
        <taxon>Gammaproteobacteria</taxon>
        <taxon>Alteromonadales</taxon>
        <taxon>Pseudoalteromonadaceae</taxon>
        <taxon>Pseudoalteromonas</taxon>
    </lineage>
</organism>
<dbReference type="PANTHER" id="PTHR34218:SF4">
    <property type="entry name" value="ACYL-HOMOSERINE LACTONE ACYLASE QUIP"/>
    <property type="match status" value="1"/>
</dbReference>
<dbReference type="CDD" id="cd03747">
    <property type="entry name" value="Ntn_PGA_like"/>
    <property type="match status" value="1"/>
</dbReference>